<dbReference type="InterPro" id="IPR051533">
    <property type="entry name" value="WaaL-like"/>
</dbReference>
<evidence type="ECO:0000259" key="7">
    <source>
        <dbReference type="Pfam" id="PF19358"/>
    </source>
</evidence>
<dbReference type="InterPro" id="IPR045979">
    <property type="entry name" value="DUF5935"/>
</dbReference>
<keyword evidence="4 5" id="KW-0472">Membrane</keyword>
<keyword evidence="3 5" id="KW-1133">Transmembrane helix</keyword>
<dbReference type="Pfam" id="PF19358">
    <property type="entry name" value="DUF5935"/>
    <property type="match status" value="1"/>
</dbReference>
<dbReference type="Proteomes" id="UP000244902">
    <property type="component" value="Chromosome"/>
</dbReference>
<dbReference type="OrthoDB" id="9772644at2"/>
<evidence type="ECO:0000256" key="2">
    <source>
        <dbReference type="ARBA" id="ARBA00022692"/>
    </source>
</evidence>
<feature type="transmembrane region" description="Helical" evidence="5">
    <location>
        <begin position="129"/>
        <end position="150"/>
    </location>
</feature>
<gene>
    <name evidence="8" type="ORF">CEW87_10480</name>
</gene>
<evidence type="ECO:0000313" key="8">
    <source>
        <dbReference type="EMBL" id="AWI79759.1"/>
    </source>
</evidence>
<protein>
    <submittedName>
        <fullName evidence="8">Putative O-glycosylation ligase, exosortase A system-associated</fullName>
    </submittedName>
</protein>
<reference evidence="8 9" key="1">
    <citation type="submission" date="2017-06" db="EMBL/GenBank/DDBJ databases">
        <title>Azoarcus sp. TSNA42 complete genome sequence.</title>
        <authorList>
            <person name="Woo J.-H."/>
            <person name="Kim H.-S."/>
        </authorList>
    </citation>
    <scope>NUCLEOTIDE SEQUENCE [LARGE SCALE GENOMIC DNA]</scope>
    <source>
        <strain evidence="8 9">TSNA42</strain>
    </source>
</reference>
<keyword evidence="2 5" id="KW-0812">Transmembrane</keyword>
<evidence type="ECO:0000256" key="1">
    <source>
        <dbReference type="ARBA" id="ARBA00004141"/>
    </source>
</evidence>
<organism evidence="8 9">
    <name type="scientific">Parazoarcus communis</name>
    <dbReference type="NCBI Taxonomy" id="41977"/>
    <lineage>
        <taxon>Bacteria</taxon>
        <taxon>Pseudomonadati</taxon>
        <taxon>Pseudomonadota</taxon>
        <taxon>Betaproteobacteria</taxon>
        <taxon>Rhodocyclales</taxon>
        <taxon>Zoogloeaceae</taxon>
        <taxon>Parazoarcus</taxon>
    </lineage>
</organism>
<comment type="subcellular location">
    <subcellularLocation>
        <location evidence="1">Membrane</location>
        <topology evidence="1">Multi-pass membrane protein</topology>
    </subcellularLocation>
</comment>
<evidence type="ECO:0000256" key="3">
    <source>
        <dbReference type="ARBA" id="ARBA00022989"/>
    </source>
</evidence>
<evidence type="ECO:0000256" key="5">
    <source>
        <dbReference type="SAM" id="Phobius"/>
    </source>
</evidence>
<feature type="transmembrane region" description="Helical" evidence="5">
    <location>
        <begin position="170"/>
        <end position="185"/>
    </location>
</feature>
<feature type="transmembrane region" description="Helical" evidence="5">
    <location>
        <begin position="329"/>
        <end position="349"/>
    </location>
</feature>
<dbReference type="GO" id="GO:0016020">
    <property type="term" value="C:membrane"/>
    <property type="evidence" value="ECO:0007669"/>
    <property type="project" value="UniProtKB-SubCell"/>
</dbReference>
<evidence type="ECO:0000256" key="4">
    <source>
        <dbReference type="ARBA" id="ARBA00023136"/>
    </source>
</evidence>
<dbReference type="GO" id="GO:0016874">
    <property type="term" value="F:ligase activity"/>
    <property type="evidence" value="ECO:0007669"/>
    <property type="project" value="UniProtKB-KW"/>
</dbReference>
<sequence>MRDLLMLLIVVPGGLLALRHPFVGIMMWTWISMMNPHRLTWGFMYYAPVAMFIGGCTLVGLLLSREKRSPFVGAPAWWLVLLVLWMCVTTAFAFDPADSMIQLERVLKIDLMVLVTLMLVRTKREMMAFAWVIALSIAFYGIKGGIFTLLSGGGSRVYGPLGSYIEENNALAVALIVVIPLLRFLQTTLTSVWQKHAMTVAMVLCGMSVLGSHSRGGLLAITAMVAVLWWRGRNKVLTGIIVLIAGSAALSFMPEHWWARMDTISTHEDQSAMGRLNAWIMAFNIAKENFFGGGFSIYNSYVYGMYAPDPTHVVSAHSIYFHMLGEHGFVGLFIYLGLWISTWFAASALRKHGRRQAETEWCVELGSMVQVSLVGFAVGGAFLSLAYFDLSYNVMALTVAAKAWMHCRGWESEREFHSPRRVLGLPLFFGDKLAR</sequence>
<dbReference type="PANTHER" id="PTHR37422">
    <property type="entry name" value="TEICHURONIC ACID BIOSYNTHESIS PROTEIN TUAE"/>
    <property type="match status" value="1"/>
</dbReference>
<feature type="transmembrane region" description="Helical" evidence="5">
    <location>
        <begin position="369"/>
        <end position="388"/>
    </location>
</feature>
<feature type="transmembrane region" description="Helical" evidence="5">
    <location>
        <begin position="43"/>
        <end position="64"/>
    </location>
</feature>
<feature type="transmembrane region" description="Helical" evidence="5">
    <location>
        <begin position="197"/>
        <end position="230"/>
    </location>
</feature>
<dbReference type="NCBIfam" id="TIGR03097">
    <property type="entry name" value="PEP_O_lig_1"/>
    <property type="match status" value="1"/>
</dbReference>
<evidence type="ECO:0000259" key="6">
    <source>
        <dbReference type="Pfam" id="PF04932"/>
    </source>
</evidence>
<feature type="domain" description="O-antigen ligase-related" evidence="6">
    <location>
        <begin position="201"/>
        <end position="336"/>
    </location>
</feature>
<accession>A0A2U8H198</accession>
<dbReference type="Pfam" id="PF04932">
    <property type="entry name" value="Wzy_C"/>
    <property type="match status" value="1"/>
</dbReference>
<dbReference type="EMBL" id="CP022188">
    <property type="protein sequence ID" value="AWI79759.1"/>
    <property type="molecule type" value="Genomic_DNA"/>
</dbReference>
<feature type="transmembrane region" description="Helical" evidence="5">
    <location>
        <begin position="236"/>
        <end position="253"/>
    </location>
</feature>
<proteinExistence type="predicted"/>
<dbReference type="InterPro" id="IPR017528">
    <property type="entry name" value="CHP03097O-antigen_lig-rel"/>
</dbReference>
<dbReference type="InterPro" id="IPR007016">
    <property type="entry name" value="O-antigen_ligase-rel_domated"/>
</dbReference>
<feature type="transmembrane region" description="Helical" evidence="5">
    <location>
        <begin position="76"/>
        <end position="94"/>
    </location>
</feature>
<feature type="domain" description="DUF5935" evidence="7">
    <location>
        <begin position="1"/>
        <end position="188"/>
    </location>
</feature>
<dbReference type="PANTHER" id="PTHR37422:SF13">
    <property type="entry name" value="LIPOPOLYSACCHARIDE BIOSYNTHESIS PROTEIN PA4999-RELATED"/>
    <property type="match status" value="1"/>
</dbReference>
<name>A0A2U8H198_9RHOO</name>
<evidence type="ECO:0000313" key="9">
    <source>
        <dbReference type="Proteomes" id="UP000244902"/>
    </source>
</evidence>
<dbReference type="AlphaFoldDB" id="A0A2U8H198"/>
<keyword evidence="8" id="KW-0436">Ligase</keyword>